<feature type="chain" id="PRO_5039895025" description="Leucine rich repeat protein" evidence="3">
    <location>
        <begin position="31"/>
        <end position="409"/>
    </location>
</feature>
<evidence type="ECO:0000256" key="1">
    <source>
        <dbReference type="ARBA" id="ARBA00022614"/>
    </source>
</evidence>
<dbReference type="PANTHER" id="PTHR45712:SF22">
    <property type="entry name" value="INSULIN-LIKE GROWTH FACTOR-BINDING PROTEIN COMPLEX ACID LABILE SUBUNIT"/>
    <property type="match status" value="1"/>
</dbReference>
<reference evidence="4" key="1">
    <citation type="submission" date="2021-03" db="EMBL/GenBank/DDBJ databases">
        <title>Chromosome level genome of the anhydrobiotic midge Polypedilum vanderplanki.</title>
        <authorList>
            <person name="Yoshida Y."/>
            <person name="Kikawada T."/>
            <person name="Gusev O."/>
        </authorList>
    </citation>
    <scope>NUCLEOTIDE SEQUENCE</scope>
    <source>
        <strain evidence="4">NIAS01</strain>
        <tissue evidence="4">Whole body or cell culture</tissue>
    </source>
</reference>
<protein>
    <recommendedName>
        <fullName evidence="6">Leucine rich repeat protein</fullName>
    </recommendedName>
</protein>
<feature type="signal peptide" evidence="3">
    <location>
        <begin position="1"/>
        <end position="30"/>
    </location>
</feature>
<dbReference type="AlphaFoldDB" id="A0A9J6BI47"/>
<evidence type="ECO:0008006" key="6">
    <source>
        <dbReference type="Google" id="ProtNLM"/>
    </source>
</evidence>
<dbReference type="InterPro" id="IPR050333">
    <property type="entry name" value="SLRP"/>
</dbReference>
<dbReference type="SUPFAM" id="SSF52058">
    <property type="entry name" value="L domain-like"/>
    <property type="match status" value="1"/>
</dbReference>
<keyword evidence="3" id="KW-0732">Signal</keyword>
<accession>A0A9J6BI47</accession>
<dbReference type="InterPro" id="IPR032675">
    <property type="entry name" value="LRR_dom_sf"/>
</dbReference>
<evidence type="ECO:0000313" key="4">
    <source>
        <dbReference type="EMBL" id="KAG5669569.1"/>
    </source>
</evidence>
<dbReference type="EMBL" id="JADBJN010000004">
    <property type="protein sequence ID" value="KAG5669569.1"/>
    <property type="molecule type" value="Genomic_DNA"/>
</dbReference>
<keyword evidence="5" id="KW-1185">Reference proteome</keyword>
<keyword evidence="2" id="KW-0677">Repeat</keyword>
<dbReference type="Proteomes" id="UP001107558">
    <property type="component" value="Chromosome 4"/>
</dbReference>
<gene>
    <name evidence="4" type="ORF">PVAND_017456</name>
</gene>
<comment type="caution">
    <text evidence="4">The sequence shown here is derived from an EMBL/GenBank/DDBJ whole genome shotgun (WGS) entry which is preliminary data.</text>
</comment>
<evidence type="ECO:0000256" key="2">
    <source>
        <dbReference type="ARBA" id="ARBA00022737"/>
    </source>
</evidence>
<keyword evidence="1" id="KW-0433">Leucine-rich repeat</keyword>
<proteinExistence type="predicted"/>
<evidence type="ECO:0000313" key="5">
    <source>
        <dbReference type="Proteomes" id="UP001107558"/>
    </source>
</evidence>
<dbReference type="PANTHER" id="PTHR45712">
    <property type="entry name" value="AGAP008170-PA"/>
    <property type="match status" value="1"/>
</dbReference>
<organism evidence="4 5">
    <name type="scientific">Polypedilum vanderplanki</name>
    <name type="common">Sleeping chironomid midge</name>
    <dbReference type="NCBI Taxonomy" id="319348"/>
    <lineage>
        <taxon>Eukaryota</taxon>
        <taxon>Metazoa</taxon>
        <taxon>Ecdysozoa</taxon>
        <taxon>Arthropoda</taxon>
        <taxon>Hexapoda</taxon>
        <taxon>Insecta</taxon>
        <taxon>Pterygota</taxon>
        <taxon>Neoptera</taxon>
        <taxon>Endopterygota</taxon>
        <taxon>Diptera</taxon>
        <taxon>Nematocera</taxon>
        <taxon>Chironomoidea</taxon>
        <taxon>Chironomidae</taxon>
        <taxon>Chironominae</taxon>
        <taxon>Polypedilum</taxon>
        <taxon>Polypedilum</taxon>
    </lineage>
</organism>
<dbReference type="InterPro" id="IPR001611">
    <property type="entry name" value="Leu-rich_rpt"/>
</dbReference>
<evidence type="ECO:0000256" key="3">
    <source>
        <dbReference type="SAM" id="SignalP"/>
    </source>
</evidence>
<sequence>MLVSLLESSIFLFGLILFLTFVSIIQNVTPEKLECFAEQDNYYNNDICICNVESKNIFYENLKIEELKYTKNSNCKITEINAGFSFDDNGTFTKFPTEIQNFEIFKSVQYFCLIDSALTKIHQNDLKIFPHLIILILDKNKIEFLEKNLFEFNPQLKKIIFESSSLKHVDPSILSNLNDLQDLRIGYCRNKITVETTNYVTIKMAVDYIEKGVCSDDKLYVKPNITGSYIKCQPFYIIWKFQKFCLCEIKNPEIFNQNQTKIKGYEMLKDDESCDITGIAIFNSNLTIFPKDIEKCFRSIINIYFNNTNLQEIHQSDLQYFPRLVTFFLNFTKVDYLEADLFKFNPKLQSIIIKSENLKHAESKIFNNLKELEDLTIGNCKNSIVFSSGNLTMNTKEIVKKIENGACSD</sequence>
<dbReference type="Pfam" id="PF13855">
    <property type="entry name" value="LRR_8"/>
    <property type="match status" value="1"/>
</dbReference>
<name>A0A9J6BI47_POLVA</name>
<dbReference type="Gene3D" id="3.80.10.10">
    <property type="entry name" value="Ribonuclease Inhibitor"/>
    <property type="match status" value="2"/>
</dbReference>